<protein>
    <recommendedName>
        <fullName evidence="3">Transposase</fullName>
    </recommendedName>
</protein>
<dbReference type="EMBL" id="JXRR01000001">
    <property type="protein sequence ID" value="KIL52988.1"/>
    <property type="molecule type" value="Genomic_DNA"/>
</dbReference>
<comment type="caution">
    <text evidence="1">The sequence shown here is derived from an EMBL/GenBank/DDBJ whole genome shotgun (WGS) entry which is preliminary data.</text>
</comment>
<sequence length="54" mass="6156">MSTNSILTQQQFLELLVTCLQKGNHETSLSLQSMVKEIEYRMLINGATQLKQTN</sequence>
<dbReference type="RefSeq" id="WP_156969432.1">
    <property type="nucleotide sequence ID" value="NZ_JXRR01000001.1"/>
</dbReference>
<name>A0A0C2WAA7_9BACL</name>
<evidence type="ECO:0008006" key="3">
    <source>
        <dbReference type="Google" id="ProtNLM"/>
    </source>
</evidence>
<dbReference type="Proteomes" id="UP000031972">
    <property type="component" value="Unassembled WGS sequence"/>
</dbReference>
<dbReference type="AlphaFoldDB" id="A0A0C2WAA7"/>
<reference evidence="1 2" key="1">
    <citation type="submission" date="2015-01" db="EMBL/GenBank/DDBJ databases">
        <title>Jeotgalibacillus campisalis genome sequencing.</title>
        <authorList>
            <person name="Goh K.M."/>
            <person name="Chan K.-G."/>
            <person name="Yaakop A.S."/>
            <person name="Ee R."/>
            <person name="Gan H.M."/>
            <person name="Chan C.S."/>
        </authorList>
    </citation>
    <scope>NUCLEOTIDE SEQUENCE [LARGE SCALE GENOMIC DNA]</scope>
    <source>
        <strain evidence="1 2">SF-57</strain>
    </source>
</reference>
<accession>A0A0C2WAA7</accession>
<organism evidence="1 2">
    <name type="scientific">Jeotgalibacillus campisalis</name>
    <dbReference type="NCBI Taxonomy" id="220754"/>
    <lineage>
        <taxon>Bacteria</taxon>
        <taxon>Bacillati</taxon>
        <taxon>Bacillota</taxon>
        <taxon>Bacilli</taxon>
        <taxon>Bacillales</taxon>
        <taxon>Caryophanaceae</taxon>
        <taxon>Jeotgalibacillus</taxon>
    </lineage>
</organism>
<evidence type="ECO:0000313" key="1">
    <source>
        <dbReference type="EMBL" id="KIL52988.1"/>
    </source>
</evidence>
<dbReference type="OrthoDB" id="9996360at2"/>
<dbReference type="PATRIC" id="fig|220754.4.peg.323"/>
<keyword evidence="2" id="KW-1185">Reference proteome</keyword>
<evidence type="ECO:0000313" key="2">
    <source>
        <dbReference type="Proteomes" id="UP000031972"/>
    </source>
</evidence>
<proteinExistence type="predicted"/>
<gene>
    <name evidence="1" type="ORF">KR50_03170</name>
</gene>